<evidence type="ECO:0000313" key="1">
    <source>
        <dbReference type="EMBL" id="TVY14985.1"/>
    </source>
</evidence>
<dbReference type="PANTHER" id="PTHR36091:SF2">
    <property type="entry name" value="AMINOGLYCOSIDE PHOSPHOTRANSFERASE DOMAIN-CONTAINING PROTEIN"/>
    <property type="match status" value="1"/>
</dbReference>
<protein>
    <submittedName>
        <fullName evidence="1">Altered inheritance of mitochondria protein 9</fullName>
    </submittedName>
</protein>
<comment type="caution">
    <text evidence="1">The sequence shown here is derived from an EMBL/GenBank/DDBJ whole genome shotgun (WGS) entry which is preliminary data.</text>
</comment>
<dbReference type="Proteomes" id="UP000469559">
    <property type="component" value="Unassembled WGS sequence"/>
</dbReference>
<reference evidence="1 2" key="1">
    <citation type="submission" date="2018-05" db="EMBL/GenBank/DDBJ databases">
        <title>Whole genome sequencing for identification of molecular markers to develop diagnostic detection tools for the regulated plant pathogen Lachnellula willkommii.</title>
        <authorList>
            <person name="Giroux E."/>
            <person name="Bilodeau G."/>
        </authorList>
    </citation>
    <scope>NUCLEOTIDE SEQUENCE [LARGE SCALE GENOMIC DNA]</scope>
    <source>
        <strain evidence="1 2">CBS 203.66</strain>
    </source>
</reference>
<accession>A0A8T9B5H0</accession>
<dbReference type="InterPro" id="IPR051035">
    <property type="entry name" value="Mito_inheritance_9"/>
</dbReference>
<evidence type="ECO:0000313" key="2">
    <source>
        <dbReference type="Proteomes" id="UP000469559"/>
    </source>
</evidence>
<dbReference type="EMBL" id="QGMF01000577">
    <property type="protein sequence ID" value="TVY14985.1"/>
    <property type="molecule type" value="Genomic_DNA"/>
</dbReference>
<dbReference type="Gene3D" id="3.30.200.20">
    <property type="entry name" value="Phosphorylase Kinase, domain 1"/>
    <property type="match status" value="1"/>
</dbReference>
<proteinExistence type="predicted"/>
<dbReference type="GO" id="GO:0005739">
    <property type="term" value="C:mitochondrion"/>
    <property type="evidence" value="ECO:0007669"/>
    <property type="project" value="TreeGrafter"/>
</dbReference>
<sequence>MHKAASPRRALQSIRSSISREYRKLNCLPSRAYSVLRQHRNETVDINDPKHPFYNNASGRWLYNEQLRLSERHLHFQIHELCAIIAKSVDQSSDDITRFTKIAEGGSYRIFEATFRDGFNVIARLPYPSTIPRKYGVASEVATMEFLRLHGVPIPKVFDWNSSLSNSVGSEYIIMEKASGKELNSIWYTMTLKERMVLMDKVVRIEQTLFGMQFPANGSIFYKDSLEPGVKSVDLPQTITDSAKFCIGPSTEHLWWFQKRHEVSVNHGPWDSSEDVLKAVGDRELRWLQKFGKLRYPHEEALYREFYGNQKVDPQVQIGHLSSYLKLAPYLVPKTTELNAPTIRHPDLSPSNIFVSESGDITGVIDWQHATILPIFLQAKIPKHFQNYGDEDSENFKPPRLSPNFDTLSDSAKEEEMETYRRRQVHFFYVGFTDRLNEPHFHAMGKHNLVLRNRLYDTACRPWEGDNTSLQAELIYTLQQWPEIVPRGNKPPVQYSAEETKECLERYGKQNEADEQVQKMRDFIGVNIDGWLPNDGFEEAKEKAEYMKNAMLGEAETEEERKVLLEHWPFQDHEEIDEDW</sequence>
<dbReference type="SUPFAM" id="SSF56112">
    <property type="entry name" value="Protein kinase-like (PK-like)"/>
    <property type="match status" value="1"/>
</dbReference>
<dbReference type="OrthoDB" id="10003767at2759"/>
<dbReference type="Gene3D" id="3.90.1200.10">
    <property type="match status" value="1"/>
</dbReference>
<gene>
    <name evidence="1" type="primary">AIM9_6</name>
    <name evidence="1" type="ORF">LARI1_G007810</name>
</gene>
<organism evidence="1 2">
    <name type="scientific">Lachnellula arida</name>
    <dbReference type="NCBI Taxonomy" id="1316785"/>
    <lineage>
        <taxon>Eukaryota</taxon>
        <taxon>Fungi</taxon>
        <taxon>Dikarya</taxon>
        <taxon>Ascomycota</taxon>
        <taxon>Pezizomycotina</taxon>
        <taxon>Leotiomycetes</taxon>
        <taxon>Helotiales</taxon>
        <taxon>Lachnaceae</taxon>
        <taxon>Lachnellula</taxon>
    </lineage>
</organism>
<dbReference type="PANTHER" id="PTHR36091">
    <property type="entry name" value="ALTERED INHERITANCE OF MITOCHONDRIA PROTEIN 9, MITOCHONDRIAL"/>
    <property type="match status" value="1"/>
</dbReference>
<dbReference type="AlphaFoldDB" id="A0A8T9B5H0"/>
<keyword evidence="2" id="KW-1185">Reference proteome</keyword>
<name>A0A8T9B5H0_9HELO</name>
<dbReference type="InterPro" id="IPR011009">
    <property type="entry name" value="Kinase-like_dom_sf"/>
</dbReference>